<feature type="non-terminal residue" evidence="9">
    <location>
        <position position="1"/>
    </location>
</feature>
<dbReference type="AlphaFoldDB" id="A0A382CZ33"/>
<dbReference type="EC" id="2.1.1.72" evidence="1"/>
<dbReference type="Pfam" id="PF07669">
    <property type="entry name" value="Eco57I"/>
    <property type="match status" value="1"/>
</dbReference>
<dbReference type="PANTHER" id="PTHR33841">
    <property type="entry name" value="DNA METHYLTRANSFERASE YEEA-RELATED"/>
    <property type="match status" value="1"/>
</dbReference>
<dbReference type="InterPro" id="IPR002052">
    <property type="entry name" value="DNA_methylase_N6_adenine_CS"/>
</dbReference>
<dbReference type="PANTHER" id="PTHR33841:SF6">
    <property type="entry name" value="TYPE II METHYLTRANSFERASE M.HINDII"/>
    <property type="match status" value="1"/>
</dbReference>
<evidence type="ECO:0000256" key="7">
    <source>
        <dbReference type="ARBA" id="ARBA00047942"/>
    </source>
</evidence>
<sequence length="358" mass="42012">FIKNNPKKILEPSVGRGDLVKYISKHYPNTKFTCYEIDKSIDFIINTDCIISRDFLKTDIKRNWKTIIGNPPYVKTKKGNLYIDFINKCIDLLEDKGELIFIIPSDFFKLTSAIKTIKKMMDNGTLTHIYHPHDENLFENASIDVIIFRYCKDKKLEKKILYNNSLLYIIESGGLLSFSKSKDDDKIPINQLFNVYVGMVTGKESVYKNEKLGNIELINGENKINKYIYINKFPSKDDKVNEYLLKNKKVLISRKIKKFKEENWFEWGAPRNIKIMKGNKNKDCIYVKNLTRNKRIAFKDKVMYFGGSLLMLLPKQSNIDLDKIVKILNNEETKKNYMYANRFKIGHRQLSSLLIEFN</sequence>
<evidence type="ECO:0000313" key="9">
    <source>
        <dbReference type="EMBL" id="SVB31476.1"/>
    </source>
</evidence>
<dbReference type="EMBL" id="UINC01036864">
    <property type="protein sequence ID" value="SVB31476.1"/>
    <property type="molecule type" value="Genomic_DNA"/>
</dbReference>
<dbReference type="InterPro" id="IPR029063">
    <property type="entry name" value="SAM-dependent_MTases_sf"/>
</dbReference>
<name>A0A382CZ33_9ZZZZ</name>
<reference evidence="9" key="1">
    <citation type="submission" date="2018-05" db="EMBL/GenBank/DDBJ databases">
        <authorList>
            <person name="Lanie J.A."/>
            <person name="Ng W.-L."/>
            <person name="Kazmierczak K.M."/>
            <person name="Andrzejewski T.M."/>
            <person name="Davidsen T.M."/>
            <person name="Wayne K.J."/>
            <person name="Tettelin H."/>
            <person name="Glass J.I."/>
            <person name="Rusch D."/>
            <person name="Podicherti R."/>
            <person name="Tsui H.-C.T."/>
            <person name="Winkler M.E."/>
        </authorList>
    </citation>
    <scope>NUCLEOTIDE SEQUENCE</scope>
</reference>
<dbReference type="GO" id="GO:0009007">
    <property type="term" value="F:site-specific DNA-methyltransferase (adenine-specific) activity"/>
    <property type="evidence" value="ECO:0007669"/>
    <property type="project" value="UniProtKB-EC"/>
</dbReference>
<evidence type="ECO:0000256" key="6">
    <source>
        <dbReference type="ARBA" id="ARBA00023125"/>
    </source>
</evidence>
<accession>A0A382CZ33</accession>
<dbReference type="Gene3D" id="3.40.50.150">
    <property type="entry name" value="Vaccinia Virus protein VP39"/>
    <property type="match status" value="1"/>
</dbReference>
<keyword evidence="2" id="KW-0489">Methyltransferase</keyword>
<evidence type="ECO:0000256" key="1">
    <source>
        <dbReference type="ARBA" id="ARBA00011900"/>
    </source>
</evidence>
<proteinExistence type="predicted"/>
<dbReference type="InterPro" id="IPR011639">
    <property type="entry name" value="MethylTrfase_TaqI-like_dom"/>
</dbReference>
<dbReference type="PROSITE" id="PS00092">
    <property type="entry name" value="N6_MTASE"/>
    <property type="match status" value="1"/>
</dbReference>
<dbReference type="GO" id="GO:0009307">
    <property type="term" value="P:DNA restriction-modification system"/>
    <property type="evidence" value="ECO:0007669"/>
    <property type="project" value="UniProtKB-KW"/>
</dbReference>
<dbReference type="GO" id="GO:0032259">
    <property type="term" value="P:methylation"/>
    <property type="evidence" value="ECO:0007669"/>
    <property type="project" value="UniProtKB-KW"/>
</dbReference>
<keyword evidence="6" id="KW-0238">DNA-binding</keyword>
<evidence type="ECO:0000259" key="8">
    <source>
        <dbReference type="Pfam" id="PF07669"/>
    </source>
</evidence>
<dbReference type="SUPFAM" id="SSF53335">
    <property type="entry name" value="S-adenosyl-L-methionine-dependent methyltransferases"/>
    <property type="match status" value="1"/>
</dbReference>
<evidence type="ECO:0000256" key="5">
    <source>
        <dbReference type="ARBA" id="ARBA00022747"/>
    </source>
</evidence>
<comment type="catalytic activity">
    <reaction evidence="7">
        <text>a 2'-deoxyadenosine in DNA + S-adenosyl-L-methionine = an N(6)-methyl-2'-deoxyadenosine in DNA + S-adenosyl-L-homocysteine + H(+)</text>
        <dbReference type="Rhea" id="RHEA:15197"/>
        <dbReference type="Rhea" id="RHEA-COMP:12418"/>
        <dbReference type="Rhea" id="RHEA-COMP:12419"/>
        <dbReference type="ChEBI" id="CHEBI:15378"/>
        <dbReference type="ChEBI" id="CHEBI:57856"/>
        <dbReference type="ChEBI" id="CHEBI:59789"/>
        <dbReference type="ChEBI" id="CHEBI:90615"/>
        <dbReference type="ChEBI" id="CHEBI:90616"/>
        <dbReference type="EC" id="2.1.1.72"/>
    </reaction>
</comment>
<keyword evidence="5" id="KW-0680">Restriction system</keyword>
<dbReference type="PRINTS" id="PR00507">
    <property type="entry name" value="N12N6MTFRASE"/>
</dbReference>
<gene>
    <name evidence="9" type="ORF">METZ01_LOCUS184330</name>
</gene>
<keyword evidence="4" id="KW-0949">S-adenosyl-L-methionine</keyword>
<protein>
    <recommendedName>
        <fullName evidence="1">site-specific DNA-methyltransferase (adenine-specific)</fullName>
        <ecNumber evidence="1">2.1.1.72</ecNumber>
    </recommendedName>
</protein>
<evidence type="ECO:0000256" key="3">
    <source>
        <dbReference type="ARBA" id="ARBA00022679"/>
    </source>
</evidence>
<keyword evidence="3" id="KW-0808">Transferase</keyword>
<feature type="domain" description="Type II methyltransferase M.TaqI-like" evidence="8">
    <location>
        <begin position="53"/>
        <end position="138"/>
    </location>
</feature>
<organism evidence="9">
    <name type="scientific">marine metagenome</name>
    <dbReference type="NCBI Taxonomy" id="408172"/>
    <lineage>
        <taxon>unclassified sequences</taxon>
        <taxon>metagenomes</taxon>
        <taxon>ecological metagenomes</taxon>
    </lineage>
</organism>
<dbReference type="InterPro" id="IPR050953">
    <property type="entry name" value="N4_N6_ade-DNA_methylase"/>
</dbReference>
<dbReference type="GO" id="GO:0003677">
    <property type="term" value="F:DNA binding"/>
    <property type="evidence" value="ECO:0007669"/>
    <property type="project" value="UniProtKB-KW"/>
</dbReference>
<evidence type="ECO:0000256" key="2">
    <source>
        <dbReference type="ARBA" id="ARBA00022603"/>
    </source>
</evidence>
<evidence type="ECO:0000256" key="4">
    <source>
        <dbReference type="ARBA" id="ARBA00022691"/>
    </source>
</evidence>